<proteinExistence type="predicted"/>
<sequence>MKETITGYVERRSDHRKAAPTVVKVFGASFVEEMVKVFRELNIEYRMLHVDVNLRQLPPPANILNRLPLNWTVSD</sequence>
<accession>S8C2C9</accession>
<protein>
    <submittedName>
        <fullName evidence="1">Uncharacterized protein</fullName>
    </submittedName>
</protein>
<evidence type="ECO:0000313" key="2">
    <source>
        <dbReference type="Proteomes" id="UP000015453"/>
    </source>
</evidence>
<evidence type="ECO:0000313" key="1">
    <source>
        <dbReference type="EMBL" id="EPS60945.1"/>
    </source>
</evidence>
<organism evidence="1 2">
    <name type="scientific">Genlisea aurea</name>
    <dbReference type="NCBI Taxonomy" id="192259"/>
    <lineage>
        <taxon>Eukaryota</taxon>
        <taxon>Viridiplantae</taxon>
        <taxon>Streptophyta</taxon>
        <taxon>Embryophyta</taxon>
        <taxon>Tracheophyta</taxon>
        <taxon>Spermatophyta</taxon>
        <taxon>Magnoliopsida</taxon>
        <taxon>eudicotyledons</taxon>
        <taxon>Gunneridae</taxon>
        <taxon>Pentapetalae</taxon>
        <taxon>asterids</taxon>
        <taxon>lamiids</taxon>
        <taxon>Lamiales</taxon>
        <taxon>Lentibulariaceae</taxon>
        <taxon>Genlisea</taxon>
    </lineage>
</organism>
<dbReference type="Proteomes" id="UP000015453">
    <property type="component" value="Unassembled WGS sequence"/>
</dbReference>
<gene>
    <name evidence="1" type="ORF">M569_13858</name>
</gene>
<reference evidence="1 2" key="1">
    <citation type="journal article" date="2013" name="BMC Genomics">
        <title>The miniature genome of a carnivorous plant Genlisea aurea contains a low number of genes and short non-coding sequences.</title>
        <authorList>
            <person name="Leushkin E.V."/>
            <person name="Sutormin R.A."/>
            <person name="Nabieva E.R."/>
            <person name="Penin A.A."/>
            <person name="Kondrashov A.S."/>
            <person name="Logacheva M.D."/>
        </authorList>
    </citation>
    <scope>NUCLEOTIDE SEQUENCE [LARGE SCALE GENOMIC DNA]</scope>
</reference>
<keyword evidence="2" id="KW-1185">Reference proteome</keyword>
<dbReference type="AlphaFoldDB" id="S8C2C9"/>
<dbReference type="EMBL" id="AUSU01007191">
    <property type="protein sequence ID" value="EPS60945.1"/>
    <property type="molecule type" value="Genomic_DNA"/>
</dbReference>
<comment type="caution">
    <text evidence="1">The sequence shown here is derived from an EMBL/GenBank/DDBJ whole genome shotgun (WGS) entry which is preliminary data.</text>
</comment>
<name>S8C2C9_9LAMI</name>